<dbReference type="Pfam" id="PF01926">
    <property type="entry name" value="MMR_HSR1"/>
    <property type="match status" value="1"/>
</dbReference>
<feature type="domain" description="TrmE-type G" evidence="8">
    <location>
        <begin position="221"/>
        <end position="366"/>
    </location>
</feature>
<evidence type="ECO:0000313" key="10">
    <source>
        <dbReference type="Proteomes" id="UP001342418"/>
    </source>
</evidence>
<dbReference type="HAMAP" id="MF_00379">
    <property type="entry name" value="GTPase_MnmE"/>
    <property type="match status" value="1"/>
</dbReference>
<protein>
    <recommendedName>
        <fullName evidence="6">tRNA modification GTPase MnmE</fullName>
        <ecNumber evidence="6">3.6.-.-</ecNumber>
    </recommendedName>
</protein>
<feature type="binding site" evidence="6">
    <location>
        <position position="84"/>
    </location>
    <ligand>
        <name>(6S)-5-formyl-5,6,7,8-tetrahydrofolate</name>
        <dbReference type="ChEBI" id="CHEBI:57457"/>
    </ligand>
</feature>
<feature type="binding site" evidence="6">
    <location>
        <begin position="250"/>
        <end position="256"/>
    </location>
    <ligand>
        <name>GTP</name>
        <dbReference type="ChEBI" id="CHEBI:37565"/>
    </ligand>
</feature>
<keyword evidence="5 6" id="KW-0342">GTP-binding</keyword>
<keyword evidence="4 6" id="KW-0630">Potassium</keyword>
<dbReference type="NCBIfam" id="TIGR00231">
    <property type="entry name" value="small_GTP"/>
    <property type="match status" value="1"/>
</dbReference>
<dbReference type="Pfam" id="PF12631">
    <property type="entry name" value="MnmE_helical"/>
    <property type="match status" value="1"/>
</dbReference>
<feature type="binding site" evidence="6">
    <location>
        <position position="27"/>
    </location>
    <ligand>
        <name>(6S)-5-formyl-5,6,7,8-tetrahydrofolate</name>
        <dbReference type="ChEBI" id="CHEBI:57457"/>
    </ligand>
</feature>
<dbReference type="InterPro" id="IPR027368">
    <property type="entry name" value="MnmE_dom2"/>
</dbReference>
<dbReference type="GO" id="GO:0016787">
    <property type="term" value="F:hydrolase activity"/>
    <property type="evidence" value="ECO:0007669"/>
    <property type="project" value="UniProtKB-KW"/>
</dbReference>
<dbReference type="CDD" id="cd04164">
    <property type="entry name" value="trmE"/>
    <property type="match status" value="1"/>
</dbReference>
<dbReference type="Pfam" id="PF10396">
    <property type="entry name" value="TrmE_N"/>
    <property type="match status" value="1"/>
</dbReference>
<sequence>MINQILHRETIYALSSGGLPSGVAVVRLSGPHTRSIVEQIAGSVPPARHARLSRFRNGGGETIDRGLCIFFPGPTSFTGEDCAEFHLHGGRGVVRAMLEMISSCKGTRAAEAGAFTQRAFLNGKMDLTGAEALADLIDAETEAQRRFAIVNGSDAHRRLYGGWRQSLLQARAFLEAELDFADEADVPGSVSDRVWDELKALQKMIEAHAAGYRRAEIVREGLSIVILGAPNSGKSSLLNALAKREVAIVTDEAGTTRDLLEVSLDIGGMKVNMVDTAGIREHAAKVEAIGIERALKRASEADLILYLQDATDPQTVQLPERLRILQVGTKADLLPMPPVGKWDRLVSAVSGEGLPQLLDDIEKLCQPLQDATGEILPFRGRHVEELQKAAEQIKAAVANEELDLELRAEDLRQAADALGRICGEIGTEDILGEIFSSFCIGK</sequence>
<evidence type="ECO:0000256" key="2">
    <source>
        <dbReference type="ARBA" id="ARBA00022694"/>
    </source>
</evidence>
<comment type="subunit">
    <text evidence="6">Homodimer. Heterotetramer of two MnmE and two MnmG subunits.</text>
</comment>
<dbReference type="InterPro" id="IPR018948">
    <property type="entry name" value="GTP-bd_TrmE_N"/>
</dbReference>
<dbReference type="InterPro" id="IPR025867">
    <property type="entry name" value="MnmE_helical"/>
</dbReference>
<keyword evidence="3 6" id="KW-0547">Nucleotide-binding</keyword>
<dbReference type="NCBIfam" id="NF003661">
    <property type="entry name" value="PRK05291.1-3"/>
    <property type="match status" value="1"/>
</dbReference>
<reference evidence="9 10" key="1">
    <citation type="submission" date="2018-07" db="EMBL/GenBank/DDBJ databases">
        <title>Genome sequence of Nitratireductor thuwali#1536.</title>
        <authorList>
            <person name="Michoud G."/>
            <person name="Merlino G."/>
            <person name="Sefrji F.O."/>
            <person name="Daffonchio D."/>
        </authorList>
    </citation>
    <scope>NUCLEOTIDE SEQUENCE [LARGE SCALE GENOMIC DNA]</scope>
    <source>
        <strain evidence="10">Nit1536</strain>
    </source>
</reference>
<feature type="binding site" evidence="6">
    <location>
        <position position="235"/>
    </location>
    <ligand>
        <name>Mg(2+)</name>
        <dbReference type="ChEBI" id="CHEBI:18420"/>
    </ligand>
</feature>
<evidence type="ECO:0000256" key="4">
    <source>
        <dbReference type="ARBA" id="ARBA00022958"/>
    </source>
</evidence>
<keyword evidence="2 6" id="KW-0819">tRNA processing</keyword>
<feature type="binding site" evidence="6">
    <location>
        <position position="124"/>
    </location>
    <ligand>
        <name>(6S)-5-formyl-5,6,7,8-tetrahydrofolate</name>
        <dbReference type="ChEBI" id="CHEBI:57457"/>
    </ligand>
</feature>
<dbReference type="PROSITE" id="PS51709">
    <property type="entry name" value="G_TRME"/>
    <property type="match status" value="1"/>
</dbReference>
<dbReference type="CDD" id="cd14858">
    <property type="entry name" value="TrmE_N"/>
    <property type="match status" value="1"/>
</dbReference>
<dbReference type="InterPro" id="IPR027266">
    <property type="entry name" value="TrmE/GcvT-like"/>
</dbReference>
<dbReference type="PANTHER" id="PTHR42714">
    <property type="entry name" value="TRNA MODIFICATION GTPASE GTPBP3"/>
    <property type="match status" value="1"/>
</dbReference>
<comment type="caution">
    <text evidence="6">Lacks conserved residue(s) required for the propagation of feature annotation.</text>
</comment>
<dbReference type="EMBL" id="CP030941">
    <property type="protein sequence ID" value="UUP17573.1"/>
    <property type="molecule type" value="Genomic_DNA"/>
</dbReference>
<keyword evidence="6" id="KW-0479">Metal-binding</keyword>
<dbReference type="PRINTS" id="PR00449">
    <property type="entry name" value="RASTRNSFRMNG"/>
</dbReference>
<comment type="subcellular location">
    <subcellularLocation>
        <location evidence="6">Cytoplasm</location>
    </subcellularLocation>
</comment>
<dbReference type="InterPro" id="IPR005225">
    <property type="entry name" value="Small_GTP-bd"/>
</dbReference>
<feature type="binding site" evidence="6">
    <location>
        <position position="256"/>
    </location>
    <ligand>
        <name>Mg(2+)</name>
        <dbReference type="ChEBI" id="CHEBI:18420"/>
    </ligand>
</feature>
<evidence type="ECO:0000256" key="7">
    <source>
        <dbReference type="RuleBase" id="RU003313"/>
    </source>
</evidence>
<evidence type="ECO:0000256" key="6">
    <source>
        <dbReference type="HAMAP-Rule" id="MF_00379"/>
    </source>
</evidence>
<name>A0ABY5MHU7_9HYPH</name>
<keyword evidence="10" id="KW-1185">Reference proteome</keyword>
<accession>A0ABY5MHU7</accession>
<dbReference type="Gene3D" id="3.40.50.300">
    <property type="entry name" value="P-loop containing nucleotide triphosphate hydrolases"/>
    <property type="match status" value="1"/>
</dbReference>
<comment type="similarity">
    <text evidence="1 6 7">Belongs to the TRAFAC class TrmE-Era-EngA-EngB-Septin-like GTPase superfamily. TrmE GTPase family.</text>
</comment>
<proteinExistence type="inferred from homology"/>
<gene>
    <name evidence="6 9" type="primary">mnmE</name>
    <name evidence="6" type="synonym">trmE</name>
    <name evidence="9" type="ORF">NTH_02043</name>
</gene>
<dbReference type="InterPro" id="IPR004520">
    <property type="entry name" value="GTPase_MnmE"/>
</dbReference>
<dbReference type="Proteomes" id="UP001342418">
    <property type="component" value="Chromosome"/>
</dbReference>
<keyword evidence="6" id="KW-0963">Cytoplasm</keyword>
<keyword evidence="6" id="KW-0460">Magnesium</keyword>
<feature type="binding site" evidence="6">
    <location>
        <begin position="275"/>
        <end position="278"/>
    </location>
    <ligand>
        <name>GTP</name>
        <dbReference type="ChEBI" id="CHEBI:37565"/>
    </ligand>
</feature>
<dbReference type="Gene3D" id="1.20.120.430">
    <property type="entry name" value="tRNA modification GTPase MnmE domain 2"/>
    <property type="match status" value="1"/>
</dbReference>
<comment type="cofactor">
    <cofactor evidence="6">
        <name>K(+)</name>
        <dbReference type="ChEBI" id="CHEBI:29103"/>
    </cofactor>
    <text evidence="6">Binds 1 potassium ion per subunit.</text>
</comment>
<feature type="binding site" evidence="6">
    <location>
        <position position="442"/>
    </location>
    <ligand>
        <name>(6S)-5-formyl-5,6,7,8-tetrahydrofolate</name>
        <dbReference type="ChEBI" id="CHEBI:57457"/>
    </ligand>
</feature>
<keyword evidence="6 9" id="KW-0378">Hydrolase</keyword>
<dbReference type="NCBIfam" id="TIGR00450">
    <property type="entry name" value="mnmE_trmE_thdF"/>
    <property type="match status" value="1"/>
</dbReference>
<evidence type="ECO:0000256" key="3">
    <source>
        <dbReference type="ARBA" id="ARBA00022741"/>
    </source>
</evidence>
<dbReference type="PANTHER" id="PTHR42714:SF2">
    <property type="entry name" value="TRNA MODIFICATION GTPASE GTPBP3, MITOCHONDRIAL"/>
    <property type="match status" value="1"/>
</dbReference>
<comment type="function">
    <text evidence="6">Exhibits a very high intrinsic GTPase hydrolysis rate. Involved in the addition of a carboxymethylaminomethyl (cmnm) group at the wobble position (U34) of certain tRNAs, forming tRNA-cmnm(5)s(2)U34.</text>
</comment>
<feature type="binding site" evidence="6">
    <location>
        <begin position="231"/>
        <end position="236"/>
    </location>
    <ligand>
        <name>GTP</name>
        <dbReference type="ChEBI" id="CHEBI:37565"/>
    </ligand>
</feature>
<dbReference type="InterPro" id="IPR031168">
    <property type="entry name" value="G_TrmE"/>
</dbReference>
<dbReference type="EC" id="3.6.-.-" evidence="6"/>
<dbReference type="Gene3D" id="3.30.1360.120">
    <property type="entry name" value="Probable tRNA modification gtpase trme, domain 1"/>
    <property type="match status" value="1"/>
</dbReference>
<evidence type="ECO:0000259" key="8">
    <source>
        <dbReference type="PROSITE" id="PS51709"/>
    </source>
</evidence>
<evidence type="ECO:0000313" key="9">
    <source>
        <dbReference type="EMBL" id="UUP17573.1"/>
    </source>
</evidence>
<dbReference type="InterPro" id="IPR027417">
    <property type="entry name" value="P-loop_NTPase"/>
</dbReference>
<evidence type="ECO:0000256" key="5">
    <source>
        <dbReference type="ARBA" id="ARBA00023134"/>
    </source>
</evidence>
<organism evidence="9 10">
    <name type="scientific">Nitratireductor thuwali</name>
    <dbReference type="NCBI Taxonomy" id="2267699"/>
    <lineage>
        <taxon>Bacteria</taxon>
        <taxon>Pseudomonadati</taxon>
        <taxon>Pseudomonadota</taxon>
        <taxon>Alphaproteobacteria</taxon>
        <taxon>Hyphomicrobiales</taxon>
        <taxon>Phyllobacteriaceae</taxon>
        <taxon>Nitratireductor</taxon>
    </lineage>
</organism>
<dbReference type="RefSeq" id="WP_422392376.1">
    <property type="nucleotide sequence ID" value="NZ_CP030941.1"/>
</dbReference>
<dbReference type="InterPro" id="IPR006073">
    <property type="entry name" value="GTP-bd"/>
</dbReference>
<evidence type="ECO:0000256" key="1">
    <source>
        <dbReference type="ARBA" id="ARBA00011043"/>
    </source>
</evidence>
<dbReference type="SUPFAM" id="SSF52540">
    <property type="entry name" value="P-loop containing nucleoside triphosphate hydrolases"/>
    <property type="match status" value="1"/>
</dbReference>